<dbReference type="EMBL" id="JACVXD010000008">
    <property type="protein sequence ID" value="MBD0824923.1"/>
    <property type="molecule type" value="Genomic_DNA"/>
</dbReference>
<evidence type="ECO:0000256" key="1">
    <source>
        <dbReference type="ARBA" id="ARBA00001231"/>
    </source>
</evidence>
<evidence type="ECO:0000256" key="2">
    <source>
        <dbReference type="ARBA" id="ARBA00006285"/>
    </source>
</evidence>
<gene>
    <name evidence="10" type="ORF">ICJ85_12935</name>
</gene>
<dbReference type="Pfam" id="PF00728">
    <property type="entry name" value="Glyco_hydro_20"/>
    <property type="match status" value="1"/>
</dbReference>
<dbReference type="GO" id="GO:0016020">
    <property type="term" value="C:membrane"/>
    <property type="evidence" value="ECO:0007669"/>
    <property type="project" value="TreeGrafter"/>
</dbReference>
<reference evidence="10 11" key="1">
    <citation type="journal article" date="2018" name="J. Microbiol.">
        <title>Aestuariibaculum marinum sp. nov., a marine bacterium isolated from seawater in South Korea.</title>
        <authorList>
            <person name="Choi J."/>
            <person name="Lee D."/>
            <person name="Jang J.H."/>
            <person name="Cha S."/>
            <person name="Seo T."/>
        </authorList>
    </citation>
    <scope>NUCLEOTIDE SEQUENCE [LARGE SCALE GENOMIC DNA]</scope>
    <source>
        <strain evidence="10 11">IP7</strain>
    </source>
</reference>
<dbReference type="GO" id="GO:0004563">
    <property type="term" value="F:beta-N-acetylhexosaminidase activity"/>
    <property type="evidence" value="ECO:0007669"/>
    <property type="project" value="UniProtKB-EC"/>
</dbReference>
<dbReference type="PANTHER" id="PTHR22600:SF57">
    <property type="entry name" value="BETA-N-ACETYLHEXOSAMINIDASE"/>
    <property type="match status" value="1"/>
</dbReference>
<dbReference type="PRINTS" id="PR00738">
    <property type="entry name" value="GLHYDRLASE20"/>
</dbReference>
<name>A0A8J6UCH4_9FLAO</name>
<dbReference type="Pfam" id="PF02838">
    <property type="entry name" value="Glyco_hydro_20b"/>
    <property type="match status" value="1"/>
</dbReference>
<dbReference type="CDD" id="cd06563">
    <property type="entry name" value="GH20_chitobiase-like"/>
    <property type="match status" value="1"/>
</dbReference>
<evidence type="ECO:0000313" key="10">
    <source>
        <dbReference type="EMBL" id="MBD0824923.1"/>
    </source>
</evidence>
<feature type="chain" id="PRO_5035171858" description="beta-N-acetylhexosaminidase" evidence="7">
    <location>
        <begin position="24"/>
        <end position="566"/>
    </location>
</feature>
<comment type="similarity">
    <text evidence="2">Belongs to the glycosyl hydrolase 20 family.</text>
</comment>
<dbReference type="InterPro" id="IPR017853">
    <property type="entry name" value="GH"/>
</dbReference>
<evidence type="ECO:0000259" key="9">
    <source>
        <dbReference type="Pfam" id="PF02838"/>
    </source>
</evidence>
<feature type="domain" description="Glycoside hydrolase family 20 catalytic" evidence="8">
    <location>
        <begin position="163"/>
        <end position="530"/>
    </location>
</feature>
<evidence type="ECO:0000256" key="3">
    <source>
        <dbReference type="ARBA" id="ARBA00012663"/>
    </source>
</evidence>
<evidence type="ECO:0000259" key="8">
    <source>
        <dbReference type="Pfam" id="PF00728"/>
    </source>
</evidence>
<evidence type="ECO:0000256" key="4">
    <source>
        <dbReference type="ARBA" id="ARBA00022801"/>
    </source>
</evidence>
<dbReference type="SUPFAM" id="SSF51445">
    <property type="entry name" value="(Trans)glycosidases"/>
    <property type="match status" value="1"/>
</dbReference>
<dbReference type="InterPro" id="IPR015883">
    <property type="entry name" value="Glyco_hydro_20_cat"/>
</dbReference>
<keyword evidence="4" id="KW-0378">Hydrolase</keyword>
<dbReference type="Proteomes" id="UP000621516">
    <property type="component" value="Unassembled WGS sequence"/>
</dbReference>
<dbReference type="GO" id="GO:0030203">
    <property type="term" value="P:glycosaminoglycan metabolic process"/>
    <property type="evidence" value="ECO:0007669"/>
    <property type="project" value="TreeGrafter"/>
</dbReference>
<comment type="catalytic activity">
    <reaction evidence="1">
        <text>Hydrolysis of terminal non-reducing N-acetyl-D-hexosamine residues in N-acetyl-beta-D-hexosaminides.</text>
        <dbReference type="EC" id="3.2.1.52"/>
    </reaction>
</comment>
<proteinExistence type="inferred from homology"/>
<feature type="domain" description="Beta-hexosaminidase bacterial type N-terminal" evidence="9">
    <location>
        <begin position="32"/>
        <end position="159"/>
    </location>
</feature>
<dbReference type="InterPro" id="IPR015882">
    <property type="entry name" value="HEX_bac_N"/>
</dbReference>
<sequence length="566" mass="63966">MKLQFSVPLVLIFLTLFNSNLFGQTSNETSDYQIIPKPAFQEILNGTFKVDKKTKIVCDKELTQEADYLSGILGAALGKTLKVDSKEVSGDIVLKLDDAIENTEGYELKVNTNEIVISGKTSTGVFYGIQTLKQLMPADIEKATKIGSSFTIPAVIIKDEPRFVYRGMHLDVGRHFFPVSFIKQYIDLIAMHKMNTFHWHLTEDQGWRIEIKKYPKLTEIGAFRNGTIVGHHPGAENDQKVYGGFYTQEEIKEIVAYAASKHVTVIPEIELPGHSAAAIAAYPELSCFPEEPTNLGKSPMSEKSKELQANGTAKVVYETWGVTGDVYCAGKENTFKFLEDVLAEVLPLFPSKYIHIGGDECPKGNWKRCPHCQSKIKSLGLHDEHELQSYFIQRIEKFVNAKGKQIIGWDEILEGGLAPNATVMSWRGTKGGIESAKQHHDVIMAPNSHCYFDHYQSKDKANEPLAIGGFTNVEKVYSYNPEPEELTEEEKQYILGAQANVWTEYMETTDYVEYMILPRMTALSEVVWTAQDQRDWSDFKLRLPNLIERYKAMNLNYAKHSLSEEE</sequence>
<evidence type="ECO:0000256" key="5">
    <source>
        <dbReference type="ARBA" id="ARBA00023295"/>
    </source>
</evidence>
<dbReference type="SUPFAM" id="SSF55545">
    <property type="entry name" value="beta-N-acetylhexosaminidase-like domain"/>
    <property type="match status" value="1"/>
</dbReference>
<dbReference type="PIRSF" id="PIRSF001093">
    <property type="entry name" value="B-hxosamndse_ab_euk"/>
    <property type="match status" value="1"/>
</dbReference>
<dbReference type="Gene3D" id="3.30.379.10">
    <property type="entry name" value="Chitobiase/beta-hexosaminidase domain 2-like"/>
    <property type="match status" value="1"/>
</dbReference>
<dbReference type="Gene3D" id="3.20.20.80">
    <property type="entry name" value="Glycosidases"/>
    <property type="match status" value="1"/>
</dbReference>
<dbReference type="GO" id="GO:0005975">
    <property type="term" value="P:carbohydrate metabolic process"/>
    <property type="evidence" value="ECO:0007669"/>
    <property type="project" value="InterPro"/>
</dbReference>
<evidence type="ECO:0000313" key="11">
    <source>
        <dbReference type="Proteomes" id="UP000621516"/>
    </source>
</evidence>
<dbReference type="InterPro" id="IPR029018">
    <property type="entry name" value="Hex-like_dom2"/>
</dbReference>
<dbReference type="InterPro" id="IPR025705">
    <property type="entry name" value="Beta_hexosaminidase_sua/sub"/>
</dbReference>
<protein>
    <recommendedName>
        <fullName evidence="3">beta-N-acetylhexosaminidase</fullName>
        <ecNumber evidence="3">3.2.1.52</ecNumber>
    </recommendedName>
</protein>
<comment type="caution">
    <text evidence="10">The sequence shown here is derived from an EMBL/GenBank/DDBJ whole genome shotgun (WGS) entry which is preliminary data.</text>
</comment>
<evidence type="ECO:0000256" key="6">
    <source>
        <dbReference type="PIRSR" id="PIRSR625705-1"/>
    </source>
</evidence>
<dbReference type="PANTHER" id="PTHR22600">
    <property type="entry name" value="BETA-HEXOSAMINIDASE"/>
    <property type="match status" value="1"/>
</dbReference>
<dbReference type="AlphaFoldDB" id="A0A8J6UCH4"/>
<dbReference type="RefSeq" id="WP_188224218.1">
    <property type="nucleotide sequence ID" value="NZ_JACVXD010000008.1"/>
</dbReference>
<keyword evidence="5" id="KW-0326">Glycosidase</keyword>
<keyword evidence="11" id="KW-1185">Reference proteome</keyword>
<keyword evidence="7" id="KW-0732">Signal</keyword>
<dbReference type="EC" id="3.2.1.52" evidence="3"/>
<accession>A0A8J6UCH4</accession>
<feature type="signal peptide" evidence="7">
    <location>
        <begin position="1"/>
        <end position="23"/>
    </location>
</feature>
<evidence type="ECO:0000256" key="7">
    <source>
        <dbReference type="SAM" id="SignalP"/>
    </source>
</evidence>
<organism evidence="10 11">
    <name type="scientific">Aestuariibaculum marinum</name>
    <dbReference type="NCBI Taxonomy" id="2683592"/>
    <lineage>
        <taxon>Bacteria</taxon>
        <taxon>Pseudomonadati</taxon>
        <taxon>Bacteroidota</taxon>
        <taxon>Flavobacteriia</taxon>
        <taxon>Flavobacteriales</taxon>
        <taxon>Flavobacteriaceae</taxon>
    </lineage>
</organism>
<feature type="active site" description="Proton donor" evidence="6">
    <location>
        <position position="360"/>
    </location>
</feature>